<organism evidence="3 4">
    <name type="scientific">candidate division TA06 bacterium SM1_40</name>
    <dbReference type="NCBI Taxonomy" id="1703773"/>
    <lineage>
        <taxon>Bacteria</taxon>
        <taxon>Bacteria division TA06</taxon>
    </lineage>
</organism>
<dbReference type="InterPro" id="IPR006847">
    <property type="entry name" value="IF2_N"/>
</dbReference>
<evidence type="ECO:0000313" key="4">
    <source>
        <dbReference type="Proteomes" id="UP000051035"/>
    </source>
</evidence>
<name>A0A0S8JNF2_UNCT6</name>
<proteinExistence type="predicted"/>
<comment type="caution">
    <text evidence="3">The sequence shown here is derived from an EMBL/GenBank/DDBJ whole genome shotgun (WGS) entry which is preliminary data.</text>
</comment>
<feature type="region of interest" description="Disordered" evidence="1">
    <location>
        <begin position="55"/>
        <end position="91"/>
    </location>
</feature>
<dbReference type="EMBL" id="LJVA01000007">
    <property type="protein sequence ID" value="KPL10978.1"/>
    <property type="molecule type" value="Genomic_DNA"/>
</dbReference>
<gene>
    <name evidence="3" type="ORF">AMJ71_01270</name>
</gene>
<reference evidence="3 4" key="1">
    <citation type="journal article" date="2015" name="Microbiome">
        <title>Genomic resolution of linkages in carbon, nitrogen, and sulfur cycling among widespread estuary sediment bacteria.</title>
        <authorList>
            <person name="Baker B.J."/>
            <person name="Lazar C.S."/>
            <person name="Teske A.P."/>
            <person name="Dick G.J."/>
        </authorList>
    </citation>
    <scope>NUCLEOTIDE SEQUENCE [LARGE SCALE GENOMIC DNA]</scope>
    <source>
        <strain evidence="3">SM1_40</strain>
    </source>
</reference>
<dbReference type="Gene3D" id="1.10.10.2480">
    <property type="match status" value="1"/>
</dbReference>
<evidence type="ECO:0000259" key="2">
    <source>
        <dbReference type="Pfam" id="PF04760"/>
    </source>
</evidence>
<evidence type="ECO:0000256" key="1">
    <source>
        <dbReference type="SAM" id="MobiDB-lite"/>
    </source>
</evidence>
<evidence type="ECO:0000313" key="3">
    <source>
        <dbReference type="EMBL" id="KPL10978.1"/>
    </source>
</evidence>
<feature type="compositionally biased region" description="Basic residues" evidence="1">
    <location>
        <begin position="64"/>
        <end position="76"/>
    </location>
</feature>
<feature type="domain" description="Translation initiation factor IF-2 N-terminal" evidence="2">
    <location>
        <begin position="1"/>
        <end position="51"/>
    </location>
</feature>
<feature type="non-terminal residue" evidence="3">
    <location>
        <position position="91"/>
    </location>
</feature>
<dbReference type="Pfam" id="PF04760">
    <property type="entry name" value="IF2_N"/>
    <property type="match status" value="1"/>
</dbReference>
<sequence length="91" mass="10842">MSKQRVYTVAKQFNLSSEALIGVLRELGVAVKSHMSTIDDETVARVRKKFEEEKAQVRREYEKKRKRAEKRRKVERKKREPEKKREAPKKA</sequence>
<dbReference type="Proteomes" id="UP000051035">
    <property type="component" value="Unassembled WGS sequence"/>
</dbReference>
<protein>
    <recommendedName>
        <fullName evidence="2">Translation initiation factor IF-2 N-terminal domain-containing protein</fullName>
    </recommendedName>
</protein>
<dbReference type="AlphaFoldDB" id="A0A0S8JNF2"/>
<feature type="compositionally biased region" description="Basic and acidic residues" evidence="1">
    <location>
        <begin position="77"/>
        <end position="91"/>
    </location>
</feature>
<accession>A0A0S8JNF2</accession>